<evidence type="ECO:0000256" key="9">
    <source>
        <dbReference type="ARBA" id="ARBA00022801"/>
    </source>
</evidence>
<organism evidence="15 16">
    <name type="scientific">Alteromonas australica</name>
    <dbReference type="NCBI Taxonomy" id="589873"/>
    <lineage>
        <taxon>Bacteria</taxon>
        <taxon>Pseudomonadati</taxon>
        <taxon>Pseudomonadota</taxon>
        <taxon>Gammaproteobacteria</taxon>
        <taxon>Alteromonadales</taxon>
        <taxon>Alteromonadaceae</taxon>
        <taxon>Alteromonas/Salinimonas group</taxon>
        <taxon>Alteromonas</taxon>
    </lineage>
</organism>
<dbReference type="AlphaFoldDB" id="A0A075P032"/>
<evidence type="ECO:0000313" key="15">
    <source>
        <dbReference type="EMBL" id="AIG00245.1"/>
    </source>
</evidence>
<dbReference type="KEGG" id="aaus:EP12_17770"/>
<dbReference type="GO" id="GO:0006508">
    <property type="term" value="P:proteolysis"/>
    <property type="evidence" value="ECO:0007669"/>
    <property type="project" value="UniProtKB-KW"/>
</dbReference>
<evidence type="ECO:0000256" key="3">
    <source>
        <dbReference type="ARBA" id="ARBA00010088"/>
    </source>
</evidence>
<sequence>MKRLYPDVTCYQSGFVDVGNGHSLYYEQSGNPDGIPVLFVHGGPGAGLPPNYKCFFDNQRYRIIGYEQRGCGRSQFHHATHHNDTWLNVDDINTLRQHLAIDKWLLFGGSWGSTLALLSALKHPSHAYGLILRGVFLARQTDRDWFLSPQGCAAQLFPEHYRKFTKDIESPLTSESICSHYNQVLSEHNEVRRHSALKRWYQWEERLSRLALPPGTGESIGQYPLSLVTSLATLECHFLLNKCFMEENYILDNISKIKDIPGTIVHGRYDMICKTEAAESLHRAWPSSQLQIIPDAGHSTSEPSIAYALCRATRDMSRFIQESKK</sequence>
<dbReference type="eggNOG" id="COG0596">
    <property type="taxonomic scope" value="Bacteria"/>
</dbReference>
<dbReference type="EMBL" id="CP008849">
    <property type="protein sequence ID" value="AIG00245.1"/>
    <property type="molecule type" value="Genomic_DNA"/>
</dbReference>
<keyword evidence="16" id="KW-1185">Reference proteome</keyword>
<evidence type="ECO:0000313" key="16">
    <source>
        <dbReference type="Proteomes" id="UP000056090"/>
    </source>
</evidence>
<evidence type="ECO:0000256" key="12">
    <source>
        <dbReference type="PIRSR" id="PIRSR006431-1"/>
    </source>
</evidence>
<dbReference type="GeneID" id="78256584"/>
<dbReference type="InterPro" id="IPR000073">
    <property type="entry name" value="AB_hydrolase_1"/>
</dbReference>
<dbReference type="KEGG" id="aal:EP13_17025"/>
<dbReference type="EC" id="3.4.11.5" evidence="4 11"/>
<accession>A0A075P032</accession>
<keyword evidence="9 11" id="KW-0378">Hydrolase</keyword>
<dbReference type="Pfam" id="PF00561">
    <property type="entry name" value="Abhydrolase_1"/>
    <property type="match status" value="1"/>
</dbReference>
<feature type="active site" evidence="12">
    <location>
        <position position="270"/>
    </location>
</feature>
<dbReference type="PATRIC" id="fig|589873.4.peg.3851"/>
<keyword evidence="7 11" id="KW-0963">Cytoplasm</keyword>
<evidence type="ECO:0000256" key="13">
    <source>
        <dbReference type="RuleBase" id="RU003421"/>
    </source>
</evidence>
<keyword evidence="6 11" id="KW-0031">Aminopeptidase</keyword>
<comment type="similarity">
    <text evidence="3 11 13">Belongs to the peptidase S33 family.</text>
</comment>
<evidence type="ECO:0000256" key="11">
    <source>
        <dbReference type="PIRNR" id="PIRNR006431"/>
    </source>
</evidence>
<keyword evidence="8 11" id="KW-0645">Protease</keyword>
<evidence type="ECO:0000256" key="7">
    <source>
        <dbReference type="ARBA" id="ARBA00022490"/>
    </source>
</evidence>
<evidence type="ECO:0000256" key="5">
    <source>
        <dbReference type="ARBA" id="ARBA00021843"/>
    </source>
</evidence>
<evidence type="ECO:0000256" key="8">
    <source>
        <dbReference type="ARBA" id="ARBA00022670"/>
    </source>
</evidence>
<feature type="active site" description="Nucleophile" evidence="12">
    <location>
        <position position="110"/>
    </location>
</feature>
<evidence type="ECO:0000259" key="14">
    <source>
        <dbReference type="Pfam" id="PF00561"/>
    </source>
</evidence>
<comment type="catalytic activity">
    <reaction evidence="1 11 13">
        <text>Release of N-terminal proline from a peptide.</text>
        <dbReference type="EC" id="3.4.11.5"/>
    </reaction>
</comment>
<gene>
    <name evidence="15" type="ORF">EP13_17025</name>
</gene>
<evidence type="ECO:0000256" key="2">
    <source>
        <dbReference type="ARBA" id="ARBA00004496"/>
    </source>
</evidence>
<comment type="subcellular location">
    <subcellularLocation>
        <location evidence="2 11">Cytoplasm</location>
    </subcellularLocation>
</comment>
<dbReference type="SUPFAM" id="SSF53474">
    <property type="entry name" value="alpha/beta-Hydrolases"/>
    <property type="match status" value="1"/>
</dbReference>
<dbReference type="PIRSF" id="PIRSF006431">
    <property type="entry name" value="Pept_S33"/>
    <property type="match status" value="1"/>
</dbReference>
<dbReference type="GO" id="GO:0004177">
    <property type="term" value="F:aminopeptidase activity"/>
    <property type="evidence" value="ECO:0007669"/>
    <property type="project" value="UniProtKB-UniRule"/>
</dbReference>
<dbReference type="PRINTS" id="PR00793">
    <property type="entry name" value="PROAMNOPTASE"/>
</dbReference>
<dbReference type="NCBIfam" id="TIGR01249">
    <property type="entry name" value="pro_imino_pep_1"/>
    <property type="match status" value="1"/>
</dbReference>
<dbReference type="InterPro" id="IPR029058">
    <property type="entry name" value="AB_hydrolase_fold"/>
</dbReference>
<evidence type="ECO:0000256" key="6">
    <source>
        <dbReference type="ARBA" id="ARBA00022438"/>
    </source>
</evidence>
<name>A0A075P032_9ALTE</name>
<dbReference type="RefSeq" id="WP_044058258.1">
    <property type="nucleotide sequence ID" value="NZ_CAJXAX010000008.1"/>
</dbReference>
<dbReference type="Gene3D" id="3.40.50.1820">
    <property type="entry name" value="alpha/beta hydrolase"/>
    <property type="match status" value="1"/>
</dbReference>
<dbReference type="InterPro" id="IPR002410">
    <property type="entry name" value="Peptidase_S33"/>
</dbReference>
<evidence type="ECO:0000256" key="4">
    <source>
        <dbReference type="ARBA" id="ARBA00012568"/>
    </source>
</evidence>
<protein>
    <recommendedName>
        <fullName evidence="5 11">Proline iminopeptidase</fullName>
        <shortName evidence="11">PIP</shortName>
        <ecNumber evidence="4 11">3.4.11.5</ecNumber>
    </recommendedName>
    <alternativeName>
        <fullName evidence="10 11">Prolyl aminopeptidase</fullName>
    </alternativeName>
</protein>
<feature type="domain" description="AB hydrolase-1" evidence="14">
    <location>
        <begin position="36"/>
        <end position="300"/>
    </location>
</feature>
<reference evidence="15 16" key="1">
    <citation type="submission" date="2014-06" db="EMBL/GenBank/DDBJ databases">
        <title>Genomes of Alteromonas australica, a world apart.</title>
        <authorList>
            <person name="Gonzaga A."/>
            <person name="Lopez-Perez M."/>
            <person name="Rodriguez-Valera F."/>
        </authorList>
    </citation>
    <scope>NUCLEOTIDE SEQUENCE [LARGE SCALE GENOMIC DNA]</scope>
    <source>
        <strain evidence="15 16">H 17</strain>
    </source>
</reference>
<feature type="active site" description="Proton donor" evidence="12">
    <location>
        <position position="298"/>
    </location>
</feature>
<evidence type="ECO:0000256" key="1">
    <source>
        <dbReference type="ARBA" id="ARBA00001585"/>
    </source>
</evidence>
<evidence type="ECO:0000256" key="10">
    <source>
        <dbReference type="ARBA" id="ARBA00029605"/>
    </source>
</evidence>
<proteinExistence type="inferred from homology"/>
<dbReference type="GO" id="GO:0005737">
    <property type="term" value="C:cytoplasm"/>
    <property type="evidence" value="ECO:0007669"/>
    <property type="project" value="UniProtKB-SubCell"/>
</dbReference>
<dbReference type="PANTHER" id="PTHR43722">
    <property type="entry name" value="PROLINE IMINOPEPTIDASE"/>
    <property type="match status" value="1"/>
</dbReference>
<dbReference type="Proteomes" id="UP000056090">
    <property type="component" value="Chromosome"/>
</dbReference>
<dbReference type="OrthoDB" id="9796770at2"/>
<dbReference type="InterPro" id="IPR005944">
    <property type="entry name" value="Pro_iminopeptidase"/>
</dbReference>
<dbReference type="PANTHER" id="PTHR43722:SF1">
    <property type="entry name" value="PROLINE IMINOPEPTIDASE"/>
    <property type="match status" value="1"/>
</dbReference>